<comment type="caution">
    <text evidence="11">The sequence shown here is derived from an EMBL/GenBank/DDBJ whole genome shotgun (WGS) entry which is preliminary data.</text>
</comment>
<accession>A0A6G0IMA1</accession>
<dbReference type="GO" id="GO:0006412">
    <property type="term" value="P:translation"/>
    <property type="evidence" value="ECO:0007669"/>
    <property type="project" value="InterPro"/>
</dbReference>
<evidence type="ECO:0000313" key="11">
    <source>
        <dbReference type="EMBL" id="KAE8292629.1"/>
    </source>
</evidence>
<dbReference type="GO" id="GO:1990904">
    <property type="term" value="C:ribonucleoprotein complex"/>
    <property type="evidence" value="ECO:0007669"/>
    <property type="project" value="UniProtKB-KW"/>
</dbReference>
<keyword evidence="5 11" id="KW-0689">Ribosomal protein</keyword>
<dbReference type="Proteomes" id="UP000424527">
    <property type="component" value="Unassembled WGS sequence"/>
</dbReference>
<feature type="chain" id="PRO_5026210107" description="Small ribosomal subunit protein eS21" evidence="10">
    <location>
        <begin position="19"/>
        <end position="241"/>
    </location>
</feature>
<dbReference type="FunFam" id="3.30.1230.20:FF:000001">
    <property type="entry name" value="40S ribosomal protein S21"/>
    <property type="match status" value="1"/>
</dbReference>
<evidence type="ECO:0000256" key="2">
    <source>
        <dbReference type="ARBA" id="ARBA00004514"/>
    </source>
</evidence>
<keyword evidence="12" id="KW-1185">Reference proteome</keyword>
<dbReference type="InterPro" id="IPR001931">
    <property type="entry name" value="Ribosomal_eS21"/>
</dbReference>
<evidence type="ECO:0000313" key="12">
    <source>
        <dbReference type="Proteomes" id="UP000424527"/>
    </source>
</evidence>
<dbReference type="InterPro" id="IPR029034">
    <property type="entry name" value="Cystine-knot_cytokine"/>
</dbReference>
<dbReference type="Pfam" id="PF01249">
    <property type="entry name" value="Ribosomal_S21e"/>
    <property type="match status" value="1"/>
</dbReference>
<dbReference type="AlphaFoldDB" id="A0A6G0IMA1"/>
<proteinExistence type="inferred from homology"/>
<dbReference type="GO" id="GO:0003735">
    <property type="term" value="F:structural constituent of ribosome"/>
    <property type="evidence" value="ECO:0007669"/>
    <property type="project" value="InterPro"/>
</dbReference>
<dbReference type="InterPro" id="IPR038579">
    <property type="entry name" value="Ribosomal_eS21_sf"/>
</dbReference>
<evidence type="ECO:0000256" key="4">
    <source>
        <dbReference type="ARBA" id="ARBA00011542"/>
    </source>
</evidence>
<evidence type="ECO:0000256" key="9">
    <source>
        <dbReference type="ARBA" id="ARBA00045746"/>
    </source>
</evidence>
<protein>
    <recommendedName>
        <fullName evidence="7">Small ribosomal subunit protein eS21</fullName>
    </recommendedName>
    <alternativeName>
        <fullName evidence="8">40S ribosomal protein S21</fullName>
    </alternativeName>
</protein>
<evidence type="ECO:0000256" key="7">
    <source>
        <dbReference type="ARBA" id="ARBA00035150"/>
    </source>
</evidence>
<organism evidence="11 12">
    <name type="scientific">Larimichthys crocea</name>
    <name type="common">Large yellow croaker</name>
    <name type="synonym">Pseudosciaena crocea</name>
    <dbReference type="NCBI Taxonomy" id="215358"/>
    <lineage>
        <taxon>Eukaryota</taxon>
        <taxon>Metazoa</taxon>
        <taxon>Chordata</taxon>
        <taxon>Craniata</taxon>
        <taxon>Vertebrata</taxon>
        <taxon>Euteleostomi</taxon>
        <taxon>Actinopterygii</taxon>
        <taxon>Neopterygii</taxon>
        <taxon>Teleostei</taxon>
        <taxon>Neoteleostei</taxon>
        <taxon>Acanthomorphata</taxon>
        <taxon>Eupercaria</taxon>
        <taxon>Sciaenidae</taxon>
        <taxon>Larimichthys</taxon>
    </lineage>
</organism>
<dbReference type="GO" id="GO:0005791">
    <property type="term" value="C:rough endoplasmic reticulum"/>
    <property type="evidence" value="ECO:0007669"/>
    <property type="project" value="UniProtKB-SubCell"/>
</dbReference>
<comment type="similarity">
    <text evidence="3">Belongs to the eukaryotic ribosomal protein eS21 family.</text>
</comment>
<dbReference type="Gene3D" id="3.30.1230.20">
    <property type="match status" value="1"/>
</dbReference>
<comment type="subunit">
    <text evidence="4">Component of the 40S small ribosomal subunit.</text>
</comment>
<keyword evidence="10" id="KW-0732">Signal</keyword>
<gene>
    <name evidence="11" type="ORF">D5F01_LYC07714</name>
</gene>
<dbReference type="Gene3D" id="2.10.90.10">
    <property type="entry name" value="Cystine-knot cytokines"/>
    <property type="match status" value="1"/>
</dbReference>
<evidence type="ECO:0000256" key="10">
    <source>
        <dbReference type="SAM" id="SignalP"/>
    </source>
</evidence>
<comment type="function">
    <text evidence="9">Component of the small ribosomal subunit. The ribosome is a large ribonucleoprotein complex responsible for the synthesis of proteins in the cell.</text>
</comment>
<evidence type="ECO:0000256" key="1">
    <source>
        <dbReference type="ARBA" id="ARBA00004427"/>
    </source>
</evidence>
<dbReference type="EMBL" id="REGW02000008">
    <property type="protein sequence ID" value="KAE8292629.1"/>
    <property type="molecule type" value="Genomic_DNA"/>
</dbReference>
<evidence type="ECO:0000256" key="3">
    <source>
        <dbReference type="ARBA" id="ARBA00010228"/>
    </source>
</evidence>
<keyword evidence="6" id="KW-0687">Ribonucleoprotein</keyword>
<evidence type="ECO:0000256" key="6">
    <source>
        <dbReference type="ARBA" id="ARBA00023274"/>
    </source>
</evidence>
<dbReference type="PROSITE" id="PS00996">
    <property type="entry name" value="RIBOSOMAL_S21E"/>
    <property type="match status" value="1"/>
</dbReference>
<dbReference type="SUPFAM" id="SSF57501">
    <property type="entry name" value="Cystine-knot cytokines"/>
    <property type="match status" value="1"/>
</dbReference>
<dbReference type="InterPro" id="IPR018279">
    <property type="entry name" value="Ribosomal_eS21_CS"/>
</dbReference>
<evidence type="ECO:0000256" key="5">
    <source>
        <dbReference type="ARBA" id="ARBA00022980"/>
    </source>
</evidence>
<reference evidence="11 12" key="1">
    <citation type="submission" date="2019-07" db="EMBL/GenBank/DDBJ databases">
        <title>Chromosome genome assembly for large yellow croaker.</title>
        <authorList>
            <person name="Xiao S."/>
        </authorList>
    </citation>
    <scope>NUCLEOTIDE SEQUENCE [LARGE SCALE GENOMIC DNA]</scope>
    <source>
        <strain evidence="11">JMULYC20181020</strain>
        <tissue evidence="11">Muscle</tissue>
    </source>
</reference>
<feature type="signal peptide" evidence="10">
    <location>
        <begin position="1"/>
        <end position="18"/>
    </location>
</feature>
<sequence length="241" mass="27207">MNFITYLVSLGLIAAVCSNPISCPADCEETDHFQQAEFRHVSDLEDSSVAPWRLVNESKEGREPFHIWKAECRDGCKIPNMPNMVPKTIVVEISVYQRLHQAHPNNTRWCKCPYELAVGCGARNTQRSRFFIRVMRSLFPVGHPSLRFVGDHLYTPVNMQNDAGEFVDLYVPRKCSASNRIIGAKDHASIQINIAEVDKVTGRFNGQFKTYAICGAIRRMGESDDSILRLAKNDSVVAKNF</sequence>
<dbReference type="GO" id="GO:0022626">
    <property type="term" value="C:cytosolic ribosome"/>
    <property type="evidence" value="ECO:0007669"/>
    <property type="project" value="UniProtKB-ARBA"/>
</dbReference>
<name>A0A6G0IMA1_LARCR</name>
<evidence type="ECO:0000256" key="8">
    <source>
        <dbReference type="ARBA" id="ARBA00035451"/>
    </source>
</evidence>
<comment type="subcellular location">
    <subcellularLocation>
        <location evidence="2">Cytoplasm</location>
        <location evidence="2">Cytosol</location>
    </subcellularLocation>
    <subcellularLocation>
        <location evidence="1">Rough endoplasmic reticulum</location>
    </subcellularLocation>
</comment>
<dbReference type="PANTHER" id="PTHR10442">
    <property type="entry name" value="40S RIBOSOMAL PROTEIN S21"/>
    <property type="match status" value="1"/>
</dbReference>